<proteinExistence type="predicted"/>
<dbReference type="EMBL" id="GBRH01170995">
    <property type="protein sequence ID" value="JAE26901.1"/>
    <property type="molecule type" value="Transcribed_RNA"/>
</dbReference>
<name>A0A0A9GWG2_ARUDO</name>
<sequence>MRIHHLRLKFEITENIPKMKVVHYYTYCESSLNVRNPSTISEGLLNRAPLHLSLWNCSKEARSKVCNTLLVYPPISPEKSMCTIANF</sequence>
<accession>A0A0A9GWG2</accession>
<protein>
    <submittedName>
        <fullName evidence="1">Uncharacterized protein</fullName>
    </submittedName>
</protein>
<organism evidence="1">
    <name type="scientific">Arundo donax</name>
    <name type="common">Giant reed</name>
    <name type="synonym">Donax arundinaceus</name>
    <dbReference type="NCBI Taxonomy" id="35708"/>
    <lineage>
        <taxon>Eukaryota</taxon>
        <taxon>Viridiplantae</taxon>
        <taxon>Streptophyta</taxon>
        <taxon>Embryophyta</taxon>
        <taxon>Tracheophyta</taxon>
        <taxon>Spermatophyta</taxon>
        <taxon>Magnoliopsida</taxon>
        <taxon>Liliopsida</taxon>
        <taxon>Poales</taxon>
        <taxon>Poaceae</taxon>
        <taxon>PACMAD clade</taxon>
        <taxon>Arundinoideae</taxon>
        <taxon>Arundineae</taxon>
        <taxon>Arundo</taxon>
    </lineage>
</organism>
<dbReference type="AlphaFoldDB" id="A0A0A9GWG2"/>
<evidence type="ECO:0000313" key="1">
    <source>
        <dbReference type="EMBL" id="JAE26901.1"/>
    </source>
</evidence>
<reference evidence="1" key="1">
    <citation type="submission" date="2014-09" db="EMBL/GenBank/DDBJ databases">
        <authorList>
            <person name="Magalhaes I.L.F."/>
            <person name="Oliveira U."/>
            <person name="Santos F.R."/>
            <person name="Vidigal T.H.D.A."/>
            <person name="Brescovit A.D."/>
            <person name="Santos A.J."/>
        </authorList>
    </citation>
    <scope>NUCLEOTIDE SEQUENCE</scope>
    <source>
        <tissue evidence="1">Shoot tissue taken approximately 20 cm above the soil surface</tissue>
    </source>
</reference>
<reference evidence="1" key="2">
    <citation type="journal article" date="2015" name="Data Brief">
        <title>Shoot transcriptome of the giant reed, Arundo donax.</title>
        <authorList>
            <person name="Barrero R.A."/>
            <person name="Guerrero F.D."/>
            <person name="Moolhuijzen P."/>
            <person name="Goolsby J.A."/>
            <person name="Tidwell J."/>
            <person name="Bellgard S.E."/>
            <person name="Bellgard M.I."/>
        </authorList>
    </citation>
    <scope>NUCLEOTIDE SEQUENCE</scope>
    <source>
        <tissue evidence="1">Shoot tissue taken approximately 20 cm above the soil surface</tissue>
    </source>
</reference>